<dbReference type="KEGG" id="soy:115881220"/>
<dbReference type="Pfam" id="PF00004">
    <property type="entry name" value="AAA"/>
    <property type="match status" value="1"/>
</dbReference>
<evidence type="ECO:0000256" key="6">
    <source>
        <dbReference type="ARBA" id="ARBA00023212"/>
    </source>
</evidence>
<evidence type="ECO:0000256" key="2">
    <source>
        <dbReference type="ARBA" id="ARBA00022490"/>
    </source>
</evidence>
<dbReference type="Gene3D" id="1.10.8.60">
    <property type="match status" value="1"/>
</dbReference>
<dbReference type="InterPro" id="IPR003959">
    <property type="entry name" value="ATPase_AAA_core"/>
</dbReference>
<evidence type="ECO:0000256" key="3">
    <source>
        <dbReference type="ARBA" id="ARBA00022701"/>
    </source>
</evidence>
<dbReference type="GO" id="GO:0005524">
    <property type="term" value="F:ATP binding"/>
    <property type="evidence" value="ECO:0007669"/>
    <property type="project" value="UniProtKB-KW"/>
</dbReference>
<evidence type="ECO:0000313" key="9">
    <source>
        <dbReference type="Proteomes" id="UP000504635"/>
    </source>
</evidence>
<name>A0A6J2XTY8_SITOR</name>
<dbReference type="GO" id="GO:0016853">
    <property type="term" value="F:isomerase activity"/>
    <property type="evidence" value="ECO:0007669"/>
    <property type="project" value="UniProtKB-KW"/>
</dbReference>
<keyword evidence="9" id="KW-1185">Reference proteome</keyword>
<dbReference type="RefSeq" id="XP_030754496.1">
    <property type="nucleotide sequence ID" value="XM_030898636.1"/>
</dbReference>
<dbReference type="PANTHER" id="PTHR23074:SF78">
    <property type="entry name" value="KATANIN P60 ATPASE-CONTAINING SUBUNIT A-LIKE 2"/>
    <property type="match status" value="1"/>
</dbReference>
<dbReference type="InterPro" id="IPR003593">
    <property type="entry name" value="AAA+_ATPase"/>
</dbReference>
<evidence type="ECO:0000256" key="7">
    <source>
        <dbReference type="ARBA" id="ARBA00023235"/>
    </source>
</evidence>
<sequence length="475" mass="55062">MANIITPKNSSRNIKNSFEKFKDEARERKRNILYLILGYLRENKLDLTVNTLENEAKLDHRYQICENVELDVILQEYQSYYFTKFQKYPKIIRKLEEDEQKSLNYKEKRSKSGKRLAPSFIPKKEVTIQKNDGQQTESDVDFQFDIVSLNKENSGNNKEINIPKRSIFKTENPETEYHSHLECGDLVNQIRSQIITDDTRVNWEDCLGLEGAVETLKEASIYPFHYPELFKDIIPWKGVLLHGPPGTGKTLLAKALASESNATFFNVTNSVFISKWRGESEKLIKYLFDLAKHHAPSVIFFDEIDSVISSVNDTQHEAAKRFKSELLVNLDGIISNEEHVLILASTNSPWDLDNALLRRFDKRILINLPNKETRIQILNQYLKNSNVVISDQEYIEFGNLTENYSGSDIKILSKEITMSVVRENIKTAQVNRLKVINNRKIVFSDVKMALQKTRPSVNSIVCRKYFQWQNEHGSI</sequence>
<dbReference type="FunCoup" id="A0A6J2XTY8">
    <property type="interactions" value="8"/>
</dbReference>
<keyword evidence="4" id="KW-0547">Nucleotide-binding</keyword>
<gene>
    <name evidence="10" type="primary">LOC115881220</name>
</gene>
<accession>A0A6J2XTY8</accession>
<keyword evidence="2" id="KW-0963">Cytoplasm</keyword>
<dbReference type="GO" id="GO:0016887">
    <property type="term" value="F:ATP hydrolysis activity"/>
    <property type="evidence" value="ECO:0007669"/>
    <property type="project" value="InterPro"/>
</dbReference>
<keyword evidence="3" id="KW-0493">Microtubule</keyword>
<keyword evidence="6" id="KW-0206">Cytoskeleton</keyword>
<dbReference type="PANTHER" id="PTHR23074">
    <property type="entry name" value="AAA DOMAIN-CONTAINING"/>
    <property type="match status" value="1"/>
</dbReference>
<feature type="domain" description="AAA+ ATPase" evidence="8">
    <location>
        <begin position="235"/>
        <end position="370"/>
    </location>
</feature>
<evidence type="ECO:0000259" key="8">
    <source>
        <dbReference type="SMART" id="SM00382"/>
    </source>
</evidence>
<dbReference type="AlphaFoldDB" id="A0A6J2XTY8"/>
<evidence type="ECO:0000256" key="5">
    <source>
        <dbReference type="ARBA" id="ARBA00022840"/>
    </source>
</evidence>
<evidence type="ECO:0000256" key="1">
    <source>
        <dbReference type="ARBA" id="ARBA00004186"/>
    </source>
</evidence>
<dbReference type="OrthoDB" id="191529at2759"/>
<dbReference type="GO" id="GO:0005819">
    <property type="term" value="C:spindle"/>
    <property type="evidence" value="ECO:0007669"/>
    <property type="project" value="UniProtKB-SubCell"/>
</dbReference>
<dbReference type="InterPro" id="IPR006594">
    <property type="entry name" value="LisH"/>
</dbReference>
<evidence type="ECO:0000256" key="4">
    <source>
        <dbReference type="ARBA" id="ARBA00022741"/>
    </source>
</evidence>
<dbReference type="Gene3D" id="3.40.50.300">
    <property type="entry name" value="P-loop containing nucleotide triphosphate hydrolases"/>
    <property type="match status" value="1"/>
</dbReference>
<dbReference type="InterPro" id="IPR027417">
    <property type="entry name" value="P-loop_NTPase"/>
</dbReference>
<dbReference type="InParanoid" id="A0A6J2XTY8"/>
<keyword evidence="7" id="KW-0413">Isomerase</keyword>
<evidence type="ECO:0000313" key="10">
    <source>
        <dbReference type="RefSeq" id="XP_030754496.1"/>
    </source>
</evidence>
<dbReference type="GO" id="GO:0005874">
    <property type="term" value="C:microtubule"/>
    <property type="evidence" value="ECO:0007669"/>
    <property type="project" value="UniProtKB-KW"/>
</dbReference>
<reference evidence="10" key="1">
    <citation type="submission" date="2025-08" db="UniProtKB">
        <authorList>
            <consortium name="RefSeq"/>
        </authorList>
    </citation>
    <scope>IDENTIFICATION</scope>
    <source>
        <tissue evidence="10">Gonads</tissue>
    </source>
</reference>
<comment type="subcellular location">
    <subcellularLocation>
        <location evidence="1">Cytoplasm</location>
        <location evidence="1">Cytoskeleton</location>
        <location evidence="1">Spindle</location>
    </subcellularLocation>
</comment>
<dbReference type="GeneID" id="115881220"/>
<protein>
    <submittedName>
        <fullName evidence="10">Katanin p60 ATPase-containing subunit A-like 2</fullName>
    </submittedName>
</protein>
<organism evidence="9 10">
    <name type="scientific">Sitophilus oryzae</name>
    <name type="common">Rice weevil</name>
    <name type="synonym">Curculio oryzae</name>
    <dbReference type="NCBI Taxonomy" id="7048"/>
    <lineage>
        <taxon>Eukaryota</taxon>
        <taxon>Metazoa</taxon>
        <taxon>Ecdysozoa</taxon>
        <taxon>Arthropoda</taxon>
        <taxon>Hexapoda</taxon>
        <taxon>Insecta</taxon>
        <taxon>Pterygota</taxon>
        <taxon>Neoptera</taxon>
        <taxon>Endopterygota</taxon>
        <taxon>Coleoptera</taxon>
        <taxon>Polyphaga</taxon>
        <taxon>Cucujiformia</taxon>
        <taxon>Curculionidae</taxon>
        <taxon>Dryophthorinae</taxon>
        <taxon>Sitophilus</taxon>
    </lineage>
</organism>
<dbReference type="SUPFAM" id="SSF52540">
    <property type="entry name" value="P-loop containing nucleoside triphosphate hydrolases"/>
    <property type="match status" value="1"/>
</dbReference>
<dbReference type="Proteomes" id="UP000504635">
    <property type="component" value="Unplaced"/>
</dbReference>
<dbReference type="SMART" id="SM00382">
    <property type="entry name" value="AAA"/>
    <property type="match status" value="1"/>
</dbReference>
<dbReference type="InterPro" id="IPR050304">
    <property type="entry name" value="MT-severing_AAA_ATPase"/>
</dbReference>
<dbReference type="FunFam" id="3.40.50.300:FF:001003">
    <property type="entry name" value="Vacuolar protein sorting-associated protein 4"/>
    <property type="match status" value="1"/>
</dbReference>
<dbReference type="PROSITE" id="PS50896">
    <property type="entry name" value="LISH"/>
    <property type="match status" value="1"/>
</dbReference>
<keyword evidence="5" id="KW-0067">ATP-binding</keyword>
<proteinExistence type="predicted"/>